<evidence type="ECO:0000313" key="2">
    <source>
        <dbReference type="Proteomes" id="UP001107558"/>
    </source>
</evidence>
<dbReference type="OrthoDB" id="10402404at2759"/>
<comment type="caution">
    <text evidence="1">The sequence shown here is derived from an EMBL/GenBank/DDBJ whole genome shotgun (WGS) entry which is preliminary data.</text>
</comment>
<protein>
    <submittedName>
        <fullName evidence="1">Uncharacterized protein</fullName>
    </submittedName>
</protein>
<dbReference type="EMBL" id="JADBJN010000001">
    <property type="protein sequence ID" value="KAG5684290.1"/>
    <property type="molecule type" value="Genomic_DNA"/>
</dbReference>
<proteinExistence type="predicted"/>
<dbReference type="Proteomes" id="UP001107558">
    <property type="component" value="Chromosome 1"/>
</dbReference>
<evidence type="ECO:0000313" key="1">
    <source>
        <dbReference type="EMBL" id="KAG5684290.1"/>
    </source>
</evidence>
<accession>A0A9J6CPQ1</accession>
<dbReference type="AlphaFoldDB" id="A0A9J6CPQ1"/>
<name>A0A9J6CPQ1_POLVA</name>
<organism evidence="1 2">
    <name type="scientific">Polypedilum vanderplanki</name>
    <name type="common">Sleeping chironomid midge</name>
    <dbReference type="NCBI Taxonomy" id="319348"/>
    <lineage>
        <taxon>Eukaryota</taxon>
        <taxon>Metazoa</taxon>
        <taxon>Ecdysozoa</taxon>
        <taxon>Arthropoda</taxon>
        <taxon>Hexapoda</taxon>
        <taxon>Insecta</taxon>
        <taxon>Pterygota</taxon>
        <taxon>Neoptera</taxon>
        <taxon>Endopterygota</taxon>
        <taxon>Diptera</taxon>
        <taxon>Nematocera</taxon>
        <taxon>Chironomoidea</taxon>
        <taxon>Chironomidae</taxon>
        <taxon>Chironominae</taxon>
        <taxon>Polypedilum</taxon>
        <taxon>Polypedilum</taxon>
    </lineage>
</organism>
<reference evidence="1" key="1">
    <citation type="submission" date="2021-03" db="EMBL/GenBank/DDBJ databases">
        <title>Chromosome level genome of the anhydrobiotic midge Polypedilum vanderplanki.</title>
        <authorList>
            <person name="Yoshida Y."/>
            <person name="Kikawada T."/>
            <person name="Gusev O."/>
        </authorList>
    </citation>
    <scope>NUCLEOTIDE SEQUENCE</scope>
    <source>
        <strain evidence="1">NIAS01</strain>
        <tissue evidence="1">Whole body or cell culture</tissue>
    </source>
</reference>
<sequence length="236" mass="27291">MWNYEEIGHNMALKMAVIDQVCEPTLAQIQKDAEKSVHGDENLFSIPAWKYYSKPFLGFPEHYIAAQRFYEVYNKINMNLTSTNEDDLQLPIIPYSLVNHEVHFKLIITFKQHASRLPTLYALRNGTIIITSNFFPTAIQHNVEIYVHFQNKLLPCCFTIVDNVIVDSPLTRNARARCYYVVEPKAVVEATFIDENQNVICRCDYSTIPLHGSNSYQEICEVIRSQNVTLNEKKPL</sequence>
<keyword evidence="2" id="KW-1185">Reference proteome</keyword>
<gene>
    <name evidence="1" type="ORF">PVAND_013526</name>
</gene>